<evidence type="ECO:0000256" key="5">
    <source>
        <dbReference type="PIRNR" id="PIRNR039087"/>
    </source>
</evidence>
<dbReference type="PANTHER" id="PTHR45699:SF3">
    <property type="entry name" value="LARGE RIBOSOMAL SUBUNIT PROTEIN UL10"/>
    <property type="match status" value="1"/>
</dbReference>
<dbReference type="Proteomes" id="UP000515146">
    <property type="component" value="Unplaced"/>
</dbReference>
<feature type="domain" description="Large ribosomal subunit protein uL10-like insertion" evidence="7">
    <location>
        <begin position="115"/>
        <end position="184"/>
    </location>
</feature>
<evidence type="ECO:0000256" key="4">
    <source>
        <dbReference type="ARBA" id="ARBA00023274"/>
    </source>
</evidence>
<dbReference type="PIRSF" id="PIRSF039087">
    <property type="entry name" value="L10E"/>
    <property type="match status" value="1"/>
</dbReference>
<comment type="similarity">
    <text evidence="2 5">Belongs to the universal ribosomal protein uL10 family.</text>
</comment>
<dbReference type="InterPro" id="IPR043164">
    <property type="entry name" value="Ribosomal_uL10-like_insert_sf"/>
</dbReference>
<dbReference type="OrthoDB" id="10259902at2759"/>
<dbReference type="InterPro" id="IPR043141">
    <property type="entry name" value="Ribosomal_uL10-like_sf"/>
</dbReference>
<dbReference type="Pfam" id="PF17777">
    <property type="entry name" value="RL10P_insert"/>
    <property type="match status" value="1"/>
</dbReference>
<evidence type="ECO:0000259" key="7">
    <source>
        <dbReference type="Pfam" id="PF17777"/>
    </source>
</evidence>
<evidence type="ECO:0000313" key="9">
    <source>
        <dbReference type="RefSeq" id="XP_027193878.1"/>
    </source>
</evidence>
<dbReference type="GO" id="GO:0002181">
    <property type="term" value="P:cytoplasmic translation"/>
    <property type="evidence" value="ECO:0007669"/>
    <property type="project" value="TreeGrafter"/>
</dbReference>
<dbReference type="Pfam" id="PF00428">
    <property type="entry name" value="Ribosomal_60s"/>
    <property type="match status" value="1"/>
</dbReference>
<dbReference type="Pfam" id="PF00466">
    <property type="entry name" value="Ribosomal_L10"/>
    <property type="match status" value="1"/>
</dbReference>
<dbReference type="InterPro" id="IPR030670">
    <property type="entry name" value="uL10_eukaryotes"/>
</dbReference>
<dbReference type="GO" id="GO:0022625">
    <property type="term" value="C:cytosolic large ribosomal subunit"/>
    <property type="evidence" value="ECO:0007669"/>
    <property type="project" value="TreeGrafter"/>
</dbReference>
<dbReference type="GO" id="GO:0000027">
    <property type="term" value="P:ribosomal large subunit assembly"/>
    <property type="evidence" value="ECO:0007669"/>
    <property type="project" value="TreeGrafter"/>
</dbReference>
<keyword evidence="3 5" id="KW-0689">Ribosomal protein</keyword>
<evidence type="ECO:0000256" key="3">
    <source>
        <dbReference type="ARBA" id="ARBA00022980"/>
    </source>
</evidence>
<dbReference type="FunFam" id="3.90.105.20:FF:000001">
    <property type="entry name" value="60S acidic ribosomal protein P0"/>
    <property type="match status" value="1"/>
</dbReference>
<accession>A0A6P6XM73</accession>
<evidence type="ECO:0000313" key="8">
    <source>
        <dbReference type="Proteomes" id="UP000515146"/>
    </source>
</evidence>
<comment type="function">
    <text evidence="1 5">Ribosomal protein P0 is the functional equivalent of E.coli protein L10.</text>
</comment>
<dbReference type="Gene3D" id="3.30.70.1730">
    <property type="match status" value="1"/>
</dbReference>
<organism evidence="8 9">
    <name type="scientific">Dermatophagoides pteronyssinus</name>
    <name type="common">European house dust mite</name>
    <dbReference type="NCBI Taxonomy" id="6956"/>
    <lineage>
        <taxon>Eukaryota</taxon>
        <taxon>Metazoa</taxon>
        <taxon>Ecdysozoa</taxon>
        <taxon>Arthropoda</taxon>
        <taxon>Chelicerata</taxon>
        <taxon>Arachnida</taxon>
        <taxon>Acari</taxon>
        <taxon>Acariformes</taxon>
        <taxon>Sarcoptiformes</taxon>
        <taxon>Astigmata</taxon>
        <taxon>Psoroptidia</taxon>
        <taxon>Analgoidea</taxon>
        <taxon>Pyroglyphidae</taxon>
        <taxon>Dermatophagoidinae</taxon>
        <taxon>Dermatophagoides</taxon>
    </lineage>
</organism>
<dbReference type="GO" id="GO:0070180">
    <property type="term" value="F:large ribosomal subunit rRNA binding"/>
    <property type="evidence" value="ECO:0007669"/>
    <property type="project" value="TreeGrafter"/>
</dbReference>
<name>A0A6P6XM73_DERPT</name>
<feature type="region of interest" description="Disordered" evidence="6">
    <location>
        <begin position="285"/>
        <end position="308"/>
    </location>
</feature>
<dbReference type="AlphaFoldDB" id="A0A6P6XM73"/>
<dbReference type="InterPro" id="IPR050323">
    <property type="entry name" value="Ribosomal_protein_uL10"/>
</dbReference>
<protein>
    <recommendedName>
        <fullName evidence="5">60S acidic ribosomal protein P0</fullName>
    </recommendedName>
</protein>
<dbReference type="CDD" id="cd05795">
    <property type="entry name" value="Ribosomal_P0_L10e"/>
    <property type="match status" value="1"/>
</dbReference>
<dbReference type="PANTHER" id="PTHR45699">
    <property type="entry name" value="60S ACIDIC RIBOSOMAL PROTEIN P0"/>
    <property type="match status" value="1"/>
</dbReference>
<evidence type="ECO:0000256" key="1">
    <source>
        <dbReference type="ARBA" id="ARBA00002200"/>
    </source>
</evidence>
<sequence length="308" mass="33321">MSTFIATGSKNPKKQSYFQKLGELVNNNDDILIASIDNVGSRQLAEVRYALRGIADVVLGKNTMMKSCIKRVLTEKPEYQKLIDILQGNIGLIFCYEDVTQIKKIISNFRAPAPARQGIIAPCDVYVPPGPTGMDPGQTSFFQSLSIPTKIVKGQIEILNEIYLIKAGEKVNASQATLLDKLNIRPFSYGVECTTVYDKGTIYPASVLDIGEKEISESLTSVVSKLTAISMSCSLANELSLPHILSTVMRETLALACACEIECEELNQLKNAAAATVVAAAPAAVESKAAEPEPESESDDDMGFGLFD</sequence>
<evidence type="ECO:0000256" key="2">
    <source>
        <dbReference type="ARBA" id="ARBA00008889"/>
    </source>
</evidence>
<evidence type="ECO:0000256" key="6">
    <source>
        <dbReference type="SAM" id="MobiDB-lite"/>
    </source>
</evidence>
<dbReference type="InParanoid" id="A0A6P6XM73"/>
<reference evidence="9" key="1">
    <citation type="submission" date="2025-08" db="UniProtKB">
        <authorList>
            <consortium name="RefSeq"/>
        </authorList>
    </citation>
    <scope>IDENTIFICATION</scope>
    <source>
        <strain evidence="9">Airmid</strain>
    </source>
</reference>
<dbReference type="RefSeq" id="XP_027193878.1">
    <property type="nucleotide sequence ID" value="XM_027338077.1"/>
</dbReference>
<gene>
    <name evidence="9" type="primary">LOC113788610</name>
</gene>
<dbReference type="SUPFAM" id="SSF160369">
    <property type="entry name" value="Ribosomal protein L10-like"/>
    <property type="match status" value="1"/>
</dbReference>
<dbReference type="InterPro" id="IPR001790">
    <property type="entry name" value="Ribosomal_uL10"/>
</dbReference>
<feature type="compositionally biased region" description="Acidic residues" evidence="6">
    <location>
        <begin position="292"/>
        <end position="302"/>
    </location>
</feature>
<keyword evidence="4 5" id="KW-0687">Ribonucleoprotein</keyword>
<proteinExistence type="inferred from homology"/>
<keyword evidence="8" id="KW-1185">Reference proteome</keyword>
<dbReference type="InterPro" id="IPR040637">
    <property type="entry name" value="Ribosomal_uL10-like_insert"/>
</dbReference>
<dbReference type="Gene3D" id="3.90.105.20">
    <property type="match status" value="1"/>
</dbReference>
<dbReference type="GO" id="GO:0003735">
    <property type="term" value="F:structural constituent of ribosome"/>
    <property type="evidence" value="ECO:0007669"/>
    <property type="project" value="TreeGrafter"/>
</dbReference>
<dbReference type="KEGG" id="dpte:113788610"/>